<feature type="transmembrane region" description="Helical" evidence="1">
    <location>
        <begin position="39"/>
        <end position="62"/>
    </location>
</feature>
<evidence type="ECO:0008006" key="3">
    <source>
        <dbReference type="Google" id="ProtNLM"/>
    </source>
</evidence>
<evidence type="ECO:0000256" key="1">
    <source>
        <dbReference type="SAM" id="Phobius"/>
    </source>
</evidence>
<sequence>MREFSQSKLRSEIFGFFCSALFWSVLAGGAYVFGLVWLVYFLGIMAAIFVAKLLLYSLALFLGEDKGFSPTTFFERLNDLDSEEEVVNVYLFGGVFKLIKSKGQDVDGLLDSFNNGDIDSILCEMRGKLYDVVKGTNLEDAIGETIIEGFEVESESSLFVYLSPPVGRYILARYDGKDWDFIF</sequence>
<proteinExistence type="predicted"/>
<keyword evidence="1" id="KW-0812">Transmembrane</keyword>
<reference evidence="2" key="1">
    <citation type="submission" date="2024-05" db="EMBL/GenBank/DDBJ databases">
        <title>Genome sequencing of novel strain.</title>
        <authorList>
            <person name="Ganbat D."/>
            <person name="Ganbat S."/>
            <person name="Lee S.-J."/>
        </authorList>
    </citation>
    <scope>NUCLEOTIDE SEQUENCE</scope>
    <source>
        <strain evidence="2">SMD15-11</strain>
    </source>
</reference>
<gene>
    <name evidence="2" type="ORF">AAIA72_14945</name>
</gene>
<dbReference type="EMBL" id="CP154858">
    <property type="protein sequence ID" value="XDT72075.1"/>
    <property type="molecule type" value="Genomic_DNA"/>
</dbReference>
<name>A0AB39UVQ6_9GAMM</name>
<feature type="transmembrane region" description="Helical" evidence="1">
    <location>
        <begin position="12"/>
        <end position="33"/>
    </location>
</feature>
<accession>A0AB39UVQ6</accession>
<organism evidence="2">
    <name type="scientific">Thermohahella caldifontis</name>
    <dbReference type="NCBI Taxonomy" id="3142973"/>
    <lineage>
        <taxon>Bacteria</taxon>
        <taxon>Pseudomonadati</taxon>
        <taxon>Pseudomonadota</taxon>
        <taxon>Gammaproteobacteria</taxon>
        <taxon>Oceanospirillales</taxon>
        <taxon>Hahellaceae</taxon>
        <taxon>Thermohahella</taxon>
    </lineage>
</organism>
<keyword evidence="1" id="KW-0472">Membrane</keyword>
<evidence type="ECO:0000313" key="2">
    <source>
        <dbReference type="EMBL" id="XDT72075.1"/>
    </source>
</evidence>
<protein>
    <recommendedName>
        <fullName evidence="3">DUF1449 family protein</fullName>
    </recommendedName>
</protein>
<dbReference type="KEGG" id="tcd:AAIA72_14945"/>
<dbReference type="RefSeq" id="WP_369601095.1">
    <property type="nucleotide sequence ID" value="NZ_CP154858.1"/>
</dbReference>
<dbReference type="AlphaFoldDB" id="A0AB39UVQ6"/>
<keyword evidence="1" id="KW-1133">Transmembrane helix</keyword>